<proteinExistence type="predicted"/>
<evidence type="ECO:0000313" key="2">
    <source>
        <dbReference type="EMBL" id="KAJ8914406.1"/>
    </source>
</evidence>
<organism evidence="2 3">
    <name type="scientific">Exocentrus adspersus</name>
    <dbReference type="NCBI Taxonomy" id="1586481"/>
    <lineage>
        <taxon>Eukaryota</taxon>
        <taxon>Metazoa</taxon>
        <taxon>Ecdysozoa</taxon>
        <taxon>Arthropoda</taxon>
        <taxon>Hexapoda</taxon>
        <taxon>Insecta</taxon>
        <taxon>Pterygota</taxon>
        <taxon>Neoptera</taxon>
        <taxon>Endopterygota</taxon>
        <taxon>Coleoptera</taxon>
        <taxon>Polyphaga</taxon>
        <taxon>Cucujiformia</taxon>
        <taxon>Chrysomeloidea</taxon>
        <taxon>Cerambycidae</taxon>
        <taxon>Lamiinae</taxon>
        <taxon>Acanthocinini</taxon>
        <taxon>Exocentrus</taxon>
    </lineage>
</organism>
<name>A0AAV8VKI3_9CUCU</name>
<evidence type="ECO:0000313" key="3">
    <source>
        <dbReference type="Proteomes" id="UP001159042"/>
    </source>
</evidence>
<dbReference type="PANTHER" id="PTHR45749:SF23">
    <property type="entry name" value="ZINC FINGER MYM-TYPE PROTEIN 1-LIKE"/>
    <property type="match status" value="1"/>
</dbReference>
<dbReference type="EMBL" id="JANEYG010000072">
    <property type="protein sequence ID" value="KAJ8914406.1"/>
    <property type="molecule type" value="Genomic_DNA"/>
</dbReference>
<comment type="caution">
    <text evidence="2">The sequence shown here is derived from an EMBL/GenBank/DDBJ whole genome shotgun (WGS) entry which is preliminary data.</text>
</comment>
<feature type="region of interest" description="Disordered" evidence="1">
    <location>
        <begin position="36"/>
        <end position="82"/>
    </location>
</feature>
<keyword evidence="3" id="KW-1185">Reference proteome</keyword>
<evidence type="ECO:0000256" key="1">
    <source>
        <dbReference type="SAM" id="MobiDB-lite"/>
    </source>
</evidence>
<reference evidence="2 3" key="1">
    <citation type="journal article" date="2023" name="Insect Mol. Biol.">
        <title>Genome sequencing provides insights into the evolution of gene families encoding plant cell wall-degrading enzymes in longhorned beetles.</title>
        <authorList>
            <person name="Shin N.R."/>
            <person name="Okamura Y."/>
            <person name="Kirsch R."/>
            <person name="Pauchet Y."/>
        </authorList>
    </citation>
    <scope>NUCLEOTIDE SEQUENCE [LARGE SCALE GENOMIC DNA]</scope>
    <source>
        <strain evidence="2">EAD_L_NR</strain>
    </source>
</reference>
<sequence length="547" mass="63690">SGVEEETDGLHDLIKQIIDLIKDFKKKIAKVNNANDMTSHQQAGQINVDKTESFDSVEDPTLSKINKAEQSNTEMLASRSETDSHNHCSDFDQFDPATWNVTENFIDLTSTKSSSVQDLDQLDFKNSKRVYGQESRYESRKMFYIQLVNGGTVRRDWLLYSSSTNRVYCLPCKLFNSPNTQNTNAFVYGFNDWKHMDRIIDQERSLDHQNSITTYILRAKTQGKMDSSLEKQRLIEDYWRNALKRILAAVKFLSKQGLAFRGRIEHLGEERSGNYLATLELIAQFDPFLKNHLQMIFQKRIKLRLKANQGRGNVSYTSKSICDEFIACIAKMIREKIQIEVKKCKYYSISIDSTPDISRTDQLIFIIRYTGQNGFINSLRNSFDDFERMGKRITGCQDYQRNKKRFKRRKLQDDETRVNETQFDGREDMRVNVFITIIDTLITELTKRKIAYDNIFDLFGFLEKIVVSCDEETIVKAQRLRDVYKNDLDNYFPQECVHGQNDSINLGKLLQSLRSENLISTFPNIDVILIIFAFHRPMPLESGLFQL</sequence>
<feature type="non-terminal residue" evidence="2">
    <location>
        <position position="1"/>
    </location>
</feature>
<evidence type="ECO:0008006" key="4">
    <source>
        <dbReference type="Google" id="ProtNLM"/>
    </source>
</evidence>
<dbReference type="PANTHER" id="PTHR45749">
    <property type="match status" value="1"/>
</dbReference>
<dbReference type="AlphaFoldDB" id="A0AAV8VKI3"/>
<dbReference type="Proteomes" id="UP001159042">
    <property type="component" value="Unassembled WGS sequence"/>
</dbReference>
<protein>
    <recommendedName>
        <fullName evidence="4">TTF-type domain-containing protein</fullName>
    </recommendedName>
</protein>
<feature type="compositionally biased region" description="Polar residues" evidence="1">
    <location>
        <begin position="36"/>
        <end position="45"/>
    </location>
</feature>
<gene>
    <name evidence="2" type="ORF">NQ315_017500</name>
</gene>
<accession>A0AAV8VKI3</accession>